<proteinExistence type="predicted"/>
<name>A0ACC0EWH6_9BASI</name>
<evidence type="ECO:0000313" key="2">
    <source>
        <dbReference type="Proteomes" id="UP001060170"/>
    </source>
</evidence>
<comment type="caution">
    <text evidence="1">The sequence shown here is derived from an EMBL/GenBank/DDBJ whole genome shotgun (WGS) entry which is preliminary data.</text>
</comment>
<protein>
    <submittedName>
        <fullName evidence="1">Uncharacterized protein</fullName>
    </submittedName>
</protein>
<keyword evidence="2" id="KW-1185">Reference proteome</keyword>
<gene>
    <name evidence="1" type="ORF">MJO28_001893</name>
</gene>
<evidence type="ECO:0000313" key="1">
    <source>
        <dbReference type="EMBL" id="KAI7961404.1"/>
    </source>
</evidence>
<reference evidence="2" key="1">
    <citation type="journal article" date="2018" name="BMC Genomics">
        <title>Genomic insights into host adaptation between the wheat stripe rust pathogen (Puccinia striiformis f. sp. tritici) and the barley stripe rust pathogen (Puccinia striiformis f. sp. hordei).</title>
        <authorList>
            <person name="Xia C."/>
            <person name="Wang M."/>
            <person name="Yin C."/>
            <person name="Cornejo O.E."/>
            <person name="Hulbert S.H."/>
            <person name="Chen X."/>
        </authorList>
    </citation>
    <scope>NUCLEOTIDE SEQUENCE [LARGE SCALE GENOMIC DNA]</scope>
    <source>
        <strain evidence="2">93-210</strain>
    </source>
</reference>
<reference evidence="1 2" key="3">
    <citation type="journal article" date="2022" name="Microbiol. Spectr.">
        <title>Folding features and dynamics of 3D genome architecture in plant fungal pathogens.</title>
        <authorList>
            <person name="Xia C."/>
        </authorList>
    </citation>
    <scope>NUCLEOTIDE SEQUENCE [LARGE SCALE GENOMIC DNA]</scope>
    <source>
        <strain evidence="1 2">93-210</strain>
    </source>
</reference>
<reference evidence="2" key="2">
    <citation type="journal article" date="2018" name="Mol. Plant Microbe Interact.">
        <title>Genome sequence resources for the wheat stripe rust pathogen (Puccinia striiformis f. sp. tritici) and the barley stripe rust pathogen (Puccinia striiformis f. sp. hordei).</title>
        <authorList>
            <person name="Xia C."/>
            <person name="Wang M."/>
            <person name="Yin C."/>
            <person name="Cornejo O.E."/>
            <person name="Hulbert S.H."/>
            <person name="Chen X."/>
        </authorList>
    </citation>
    <scope>NUCLEOTIDE SEQUENCE [LARGE SCALE GENOMIC DNA]</scope>
    <source>
        <strain evidence="2">93-210</strain>
    </source>
</reference>
<accession>A0ACC0EWH6</accession>
<sequence>MLQIFIIASSLSRAIHGAPAIGDDIGAVASQLKQPGESWSHLHMDSSEGNHLGLDVNLMQEIDQKVIDSNGGNGNEREHRHIDGRNTLESSKGSFIPMDQDLQHSGQVESTARRRIAKQTEDNREHREEEVANHSILMQSQTQKEKGESNSIFDQAHGIVALPSSSLTHKMLEVQRKAAIEVVEECQRETSIDVAQWHHDFSQLSMDEEEKLEMQKHLDVVRNAMDNLFEKRIHHLSHKPYVFQASSGVVSGDVANKVFELAEKDWLGDVTNLEIVGKILTKYTTGDSKLLLIKWCDLMTKFIVDLKHHQLITSYSLDSFLNKYDQGQFILSYVKMVMLPYSTNNVFLNFNLKLSLQENLSGTSMATILQCLDHEIWKQIEFDYVLSCVEKYQERVRQPNLTFNQISEIFSRLRASRDDSQKSIEIKIDDFFEQLVTYISSRITSKLDTRERMNDLMLLELKILYDMLSYMMNYHVRDISTECMKNFKGSINFVRVLLFEETVGLVASLYHTAHVTVKEAYHILTSNDEAMKTNEGLEAAEYLEYNSIKLTDSNQHRRVSNFSGKDEKRTTDYKHLSDPPIKAPCRYWTDPPHGVDPSPLHDAIASSENVQKSIFKTQLQYRRYFNHLKKRNVGKSSVAVKAWEFVEEELLWNGTQISKIISPSR</sequence>
<dbReference type="Proteomes" id="UP001060170">
    <property type="component" value="Chromosome 2"/>
</dbReference>
<organism evidence="1 2">
    <name type="scientific">Puccinia striiformis f. sp. tritici</name>
    <dbReference type="NCBI Taxonomy" id="168172"/>
    <lineage>
        <taxon>Eukaryota</taxon>
        <taxon>Fungi</taxon>
        <taxon>Dikarya</taxon>
        <taxon>Basidiomycota</taxon>
        <taxon>Pucciniomycotina</taxon>
        <taxon>Pucciniomycetes</taxon>
        <taxon>Pucciniales</taxon>
        <taxon>Pucciniaceae</taxon>
        <taxon>Puccinia</taxon>
    </lineage>
</organism>
<dbReference type="EMBL" id="CM045866">
    <property type="protein sequence ID" value="KAI7961404.1"/>
    <property type="molecule type" value="Genomic_DNA"/>
</dbReference>